<reference evidence="2" key="1">
    <citation type="submission" date="2016-11" db="UniProtKB">
        <authorList>
            <consortium name="WormBaseParasite"/>
        </authorList>
    </citation>
    <scope>IDENTIFICATION</scope>
</reference>
<name>A0A1I8AGC9_9BILA</name>
<dbReference type="WBParaSite" id="L893_g5330.t1">
    <property type="protein sequence ID" value="L893_g5330.t1"/>
    <property type="gene ID" value="L893_g5330"/>
</dbReference>
<proteinExistence type="predicted"/>
<accession>A0A1I8AGC9</accession>
<keyword evidence="1" id="KW-1185">Reference proteome</keyword>
<sequence length="294" mass="33568">MEFVPVPFVDALCTALRKKDLENLKLIRSQWCSTVERHHSKRREFTLRLDANHDGTQVGIAVWTLIENPLALPRDLTCASLSKYDRIISITVGDATFADSPEKVPVHHFRAKILPLIRSLASNYTFFNWSSDKSQKGLSDRFFSNLQGRVRVFVTKYTGGQCINFIEQRSLLSELGGLNLRGTEWPDSVKSTLVTFLKSPNFVWLDLLDTNLKIDFDMAACFIERFSKGNLPMNATLRGKTSVTLKTLEGLCRQYANLKRTHRNGQNVAWTAPGRRKRKLVAYCNGKEFYLHHV</sequence>
<dbReference type="AlphaFoldDB" id="A0A1I8AGC9"/>
<evidence type="ECO:0000313" key="2">
    <source>
        <dbReference type="WBParaSite" id="L893_g5330.t1"/>
    </source>
</evidence>
<protein>
    <submittedName>
        <fullName evidence="2">F-box domain-containing protein</fullName>
    </submittedName>
</protein>
<evidence type="ECO:0000313" key="1">
    <source>
        <dbReference type="Proteomes" id="UP000095287"/>
    </source>
</evidence>
<organism evidence="1 2">
    <name type="scientific">Steinernema glaseri</name>
    <dbReference type="NCBI Taxonomy" id="37863"/>
    <lineage>
        <taxon>Eukaryota</taxon>
        <taxon>Metazoa</taxon>
        <taxon>Ecdysozoa</taxon>
        <taxon>Nematoda</taxon>
        <taxon>Chromadorea</taxon>
        <taxon>Rhabditida</taxon>
        <taxon>Tylenchina</taxon>
        <taxon>Panagrolaimomorpha</taxon>
        <taxon>Strongyloidoidea</taxon>
        <taxon>Steinernematidae</taxon>
        <taxon>Steinernema</taxon>
    </lineage>
</organism>
<dbReference type="Proteomes" id="UP000095287">
    <property type="component" value="Unplaced"/>
</dbReference>